<dbReference type="GO" id="GO:0015174">
    <property type="term" value="F:basic amino acid transmembrane transporter activity"/>
    <property type="evidence" value="ECO:0007669"/>
    <property type="project" value="TreeGrafter"/>
</dbReference>
<feature type="transmembrane region" description="Helical" evidence="6">
    <location>
        <begin position="165"/>
        <end position="186"/>
    </location>
</feature>
<sequence length="571" mass="60088">MAGEATERTPLVGEQGRRQSTTAEATSLLASDTVGSPHDVRRSSVFSKNTADEEESDLQDHDASAINSSASVARIVSVLLIGGFISNADGSLLMATHPVIASEFNALDDSSWLLTSFALASVATLPLYGKLSDIYGRKPLLIVAYLLFAIGLVLVGVGRNMATLIAGRVVSGAGASGMTALVSILITDLVPLREVASWRAYVNVVATTGRSIGGPLGGWLADTVGWRWSFLGQVPFAAIAIILVWLTLPADKAIASNPNESHKEKFVRIDFLGSFLMTLAILAILVPLEIAGTKIPWSHPLIIGLLVSGVVLGGSFLASQAYIAREPILPIELLKKRDVLASIIIMFCQASAQIGLMFAVPLYFQITAHASATLAGAHLAPAVIGNAIGGILSGIIIKRSGRYKSLTLVATLVAALSYTLLILRWHGHTNWFESLYIVGGGFGTGIAQSALFIALQAGVDRSDMAVAASALYLSAGVGFVSGMAGVAAVLAKGVRVGLGRRLGRLGFDGVESTKIIHKALSDIEYIDHAKPKVARAVVASYVEALGWTHGLSLAFSLIAFVVTLFIRQRKL</sequence>
<reference evidence="8" key="1">
    <citation type="journal article" date="2020" name="Stud. Mycol.">
        <title>101 Dothideomycetes genomes: a test case for predicting lifestyles and emergence of pathogens.</title>
        <authorList>
            <person name="Haridas S."/>
            <person name="Albert R."/>
            <person name="Binder M."/>
            <person name="Bloem J."/>
            <person name="Labutti K."/>
            <person name="Salamov A."/>
            <person name="Andreopoulos B."/>
            <person name="Baker S."/>
            <person name="Barry K."/>
            <person name="Bills G."/>
            <person name="Bluhm B."/>
            <person name="Cannon C."/>
            <person name="Castanera R."/>
            <person name="Culley D."/>
            <person name="Daum C."/>
            <person name="Ezra D."/>
            <person name="Gonzalez J."/>
            <person name="Henrissat B."/>
            <person name="Kuo A."/>
            <person name="Liang C."/>
            <person name="Lipzen A."/>
            <person name="Lutzoni F."/>
            <person name="Magnuson J."/>
            <person name="Mondo S."/>
            <person name="Nolan M."/>
            <person name="Ohm R."/>
            <person name="Pangilinan J."/>
            <person name="Park H.-J."/>
            <person name="Ramirez L."/>
            <person name="Alfaro M."/>
            <person name="Sun H."/>
            <person name="Tritt A."/>
            <person name="Yoshinaga Y."/>
            <person name="Zwiers L.-H."/>
            <person name="Turgeon B."/>
            <person name="Goodwin S."/>
            <person name="Spatafora J."/>
            <person name="Crous P."/>
            <person name="Grigoriev I."/>
        </authorList>
    </citation>
    <scope>NUCLEOTIDE SEQUENCE</scope>
    <source>
        <strain evidence="8">CBS 122681</strain>
    </source>
</reference>
<keyword evidence="2 6" id="KW-0812">Transmembrane</keyword>
<evidence type="ECO:0000313" key="9">
    <source>
        <dbReference type="Proteomes" id="UP000799324"/>
    </source>
</evidence>
<feature type="domain" description="Major facilitator superfamily (MFS) profile" evidence="7">
    <location>
        <begin position="75"/>
        <end position="571"/>
    </location>
</feature>
<feature type="region of interest" description="Disordered" evidence="5">
    <location>
        <begin position="1"/>
        <end position="62"/>
    </location>
</feature>
<feature type="transmembrane region" description="Helical" evidence="6">
    <location>
        <begin position="547"/>
        <end position="566"/>
    </location>
</feature>
<dbReference type="Pfam" id="PF07690">
    <property type="entry name" value="MFS_1"/>
    <property type="match status" value="1"/>
</dbReference>
<feature type="transmembrane region" description="Helical" evidence="6">
    <location>
        <begin position="435"/>
        <end position="458"/>
    </location>
</feature>
<keyword evidence="3 6" id="KW-1133">Transmembrane helix</keyword>
<accession>A0A6A6TN10</accession>
<feature type="transmembrane region" description="Helical" evidence="6">
    <location>
        <begin position="226"/>
        <end position="248"/>
    </location>
</feature>
<comment type="subcellular location">
    <subcellularLocation>
        <location evidence="1">Membrane</location>
        <topology evidence="1">Multi-pass membrane protein</topology>
    </subcellularLocation>
</comment>
<feature type="transmembrane region" description="Helical" evidence="6">
    <location>
        <begin position="112"/>
        <end position="128"/>
    </location>
</feature>
<dbReference type="OrthoDB" id="6770063at2759"/>
<keyword evidence="4 6" id="KW-0472">Membrane</keyword>
<dbReference type="GO" id="GO:0000329">
    <property type="term" value="C:fungal-type vacuole membrane"/>
    <property type="evidence" value="ECO:0007669"/>
    <property type="project" value="TreeGrafter"/>
</dbReference>
<proteinExistence type="predicted"/>
<dbReference type="EMBL" id="MU004293">
    <property type="protein sequence ID" value="KAF2661455.1"/>
    <property type="molecule type" value="Genomic_DNA"/>
</dbReference>
<feature type="transmembrane region" description="Helical" evidence="6">
    <location>
        <begin position="297"/>
        <end position="318"/>
    </location>
</feature>
<feature type="transmembrane region" description="Helical" evidence="6">
    <location>
        <begin position="269"/>
        <end position="291"/>
    </location>
</feature>
<dbReference type="PANTHER" id="PTHR23501">
    <property type="entry name" value="MAJOR FACILITATOR SUPERFAMILY"/>
    <property type="match status" value="1"/>
</dbReference>
<gene>
    <name evidence="8" type="ORF">K491DRAFT_414803</name>
</gene>
<evidence type="ECO:0000256" key="3">
    <source>
        <dbReference type="ARBA" id="ARBA00022989"/>
    </source>
</evidence>
<evidence type="ECO:0000256" key="5">
    <source>
        <dbReference type="SAM" id="MobiDB-lite"/>
    </source>
</evidence>
<dbReference type="PROSITE" id="PS50850">
    <property type="entry name" value="MFS"/>
    <property type="match status" value="1"/>
</dbReference>
<protein>
    <submittedName>
        <fullName evidence="8">MFS general substrate transporter</fullName>
    </submittedName>
</protein>
<feature type="transmembrane region" description="Helical" evidence="6">
    <location>
        <begin position="406"/>
        <end position="423"/>
    </location>
</feature>
<feature type="transmembrane region" description="Helical" evidence="6">
    <location>
        <begin position="376"/>
        <end position="397"/>
    </location>
</feature>
<evidence type="ECO:0000256" key="2">
    <source>
        <dbReference type="ARBA" id="ARBA00022692"/>
    </source>
</evidence>
<evidence type="ECO:0000259" key="7">
    <source>
        <dbReference type="PROSITE" id="PS50850"/>
    </source>
</evidence>
<dbReference type="SUPFAM" id="SSF103473">
    <property type="entry name" value="MFS general substrate transporter"/>
    <property type="match status" value="1"/>
</dbReference>
<evidence type="ECO:0000256" key="1">
    <source>
        <dbReference type="ARBA" id="ARBA00004141"/>
    </source>
</evidence>
<feature type="transmembrane region" description="Helical" evidence="6">
    <location>
        <begin position="339"/>
        <end position="364"/>
    </location>
</feature>
<organism evidence="8 9">
    <name type="scientific">Lophiostoma macrostomum CBS 122681</name>
    <dbReference type="NCBI Taxonomy" id="1314788"/>
    <lineage>
        <taxon>Eukaryota</taxon>
        <taxon>Fungi</taxon>
        <taxon>Dikarya</taxon>
        <taxon>Ascomycota</taxon>
        <taxon>Pezizomycotina</taxon>
        <taxon>Dothideomycetes</taxon>
        <taxon>Pleosporomycetidae</taxon>
        <taxon>Pleosporales</taxon>
        <taxon>Lophiostomataceae</taxon>
        <taxon>Lophiostoma</taxon>
    </lineage>
</organism>
<dbReference type="PANTHER" id="PTHR23501:SF33">
    <property type="entry name" value="MAJOR FACILITATOR SUPERFAMILY (MFS) PROFILE DOMAIN-CONTAINING PROTEIN"/>
    <property type="match status" value="1"/>
</dbReference>
<dbReference type="Gene3D" id="1.20.1250.20">
    <property type="entry name" value="MFS general substrate transporter like domains"/>
    <property type="match status" value="1"/>
</dbReference>
<dbReference type="InterPro" id="IPR036259">
    <property type="entry name" value="MFS_trans_sf"/>
</dbReference>
<dbReference type="InterPro" id="IPR020846">
    <property type="entry name" value="MFS_dom"/>
</dbReference>
<evidence type="ECO:0000256" key="6">
    <source>
        <dbReference type="SAM" id="Phobius"/>
    </source>
</evidence>
<feature type="transmembrane region" description="Helical" evidence="6">
    <location>
        <begin position="470"/>
        <end position="491"/>
    </location>
</feature>
<feature type="transmembrane region" description="Helical" evidence="6">
    <location>
        <begin position="140"/>
        <end position="159"/>
    </location>
</feature>
<evidence type="ECO:0000313" key="8">
    <source>
        <dbReference type="EMBL" id="KAF2661455.1"/>
    </source>
</evidence>
<dbReference type="Proteomes" id="UP000799324">
    <property type="component" value="Unassembled WGS sequence"/>
</dbReference>
<dbReference type="AlphaFoldDB" id="A0A6A6TN10"/>
<dbReference type="InterPro" id="IPR011701">
    <property type="entry name" value="MFS"/>
</dbReference>
<feature type="compositionally biased region" description="Polar residues" evidence="5">
    <location>
        <begin position="18"/>
        <end position="34"/>
    </location>
</feature>
<evidence type="ECO:0000256" key="4">
    <source>
        <dbReference type="ARBA" id="ARBA00023136"/>
    </source>
</evidence>
<keyword evidence="9" id="KW-1185">Reference proteome</keyword>
<name>A0A6A6TN10_9PLEO</name>